<dbReference type="eggNOG" id="ENOG502TGUW">
    <property type="taxonomic scope" value="Eukaryota"/>
</dbReference>
<sequence>MQTKGMRRKGVERREKTMKRRRREGSTLFIFATEKSIFSEHSDQVNCRNMDTLRSLSLQLLTTLYFVRGAPILPNVQTGYVPIFGNRVTLEPITFTFTTPPPKHLNQLKSFPTLRPFSGSSDFFNSLPGPTIHNNFAHNNHIQEFKYEVQMPTHAVRPFVASTPAYSQAQIYKAMQASLQQDVYATYRTMWKQMMDTWLRLRSHLLSQGVEQDWHVFWQKFTGTVEPYMTTISTQVGKFLNVFLKHQHEKEVKESTWG</sequence>
<keyword evidence="2" id="KW-1185">Reference proteome</keyword>
<proteinExistence type="predicted"/>
<dbReference type="Proteomes" id="UP000095282">
    <property type="component" value="Unplaced"/>
</dbReference>
<reference evidence="3" key="1">
    <citation type="submission" date="2016-11" db="UniProtKB">
        <authorList>
            <consortium name="WormBaseParasite"/>
        </authorList>
    </citation>
    <scope>IDENTIFICATION</scope>
</reference>
<evidence type="ECO:0000313" key="3">
    <source>
        <dbReference type="WBParaSite" id="Csp11.Scaffold629.g15922.t1"/>
    </source>
</evidence>
<organism evidence="2 3">
    <name type="scientific">Caenorhabditis tropicalis</name>
    <dbReference type="NCBI Taxonomy" id="1561998"/>
    <lineage>
        <taxon>Eukaryota</taxon>
        <taxon>Metazoa</taxon>
        <taxon>Ecdysozoa</taxon>
        <taxon>Nematoda</taxon>
        <taxon>Chromadorea</taxon>
        <taxon>Rhabditida</taxon>
        <taxon>Rhabditina</taxon>
        <taxon>Rhabditomorpha</taxon>
        <taxon>Rhabditoidea</taxon>
        <taxon>Rhabditidae</taxon>
        <taxon>Peloderinae</taxon>
        <taxon>Caenorhabditis</taxon>
    </lineage>
</organism>
<protein>
    <submittedName>
        <fullName evidence="3">Retrotrans_gag domain-containing protein</fullName>
    </submittedName>
</protein>
<evidence type="ECO:0000313" key="2">
    <source>
        <dbReference type="Proteomes" id="UP000095282"/>
    </source>
</evidence>
<feature type="region of interest" description="Disordered" evidence="1">
    <location>
        <begin position="1"/>
        <end position="22"/>
    </location>
</feature>
<dbReference type="AlphaFoldDB" id="A0A1I7U8H0"/>
<dbReference type="WBParaSite" id="Csp11.Scaffold629.g15922.t1">
    <property type="protein sequence ID" value="Csp11.Scaffold629.g15922.t1"/>
    <property type="gene ID" value="Csp11.Scaffold629.g15922"/>
</dbReference>
<name>A0A1I7U8H0_9PELO</name>
<evidence type="ECO:0000256" key="1">
    <source>
        <dbReference type="SAM" id="MobiDB-lite"/>
    </source>
</evidence>
<accession>A0A1I7U8H0</accession>